<proteinExistence type="predicted"/>
<dbReference type="Pfam" id="PF12802">
    <property type="entry name" value="MarR_2"/>
    <property type="match status" value="1"/>
</dbReference>
<dbReference type="PANTHER" id="PTHR33164">
    <property type="entry name" value="TRANSCRIPTIONAL REGULATOR, MARR FAMILY"/>
    <property type="match status" value="1"/>
</dbReference>
<dbReference type="InterPro" id="IPR036388">
    <property type="entry name" value="WH-like_DNA-bd_sf"/>
</dbReference>
<reference evidence="2 3" key="1">
    <citation type="submission" date="2021-06" db="EMBL/GenBank/DDBJ databases">
        <title>Description of novel taxa of the family Lachnospiraceae.</title>
        <authorList>
            <person name="Chaplin A.V."/>
            <person name="Sokolova S.R."/>
            <person name="Pikina A.P."/>
            <person name="Korzhanova M."/>
            <person name="Belova V."/>
            <person name="Korostin D."/>
            <person name="Efimov B.A."/>
        </authorList>
    </citation>
    <scope>NUCLEOTIDE SEQUENCE [LARGE SCALE GENOMIC DNA]</scope>
    <source>
        <strain evidence="2 3">ASD4241</strain>
    </source>
</reference>
<dbReference type="SUPFAM" id="SSF46785">
    <property type="entry name" value="Winged helix' DNA-binding domain"/>
    <property type="match status" value="1"/>
</dbReference>
<keyword evidence="3" id="KW-1185">Reference proteome</keyword>
<dbReference type="RefSeq" id="WP_238726957.1">
    <property type="nucleotide sequence ID" value="NZ_JAHQCX010000009.1"/>
</dbReference>
<accession>A0ABS6K9E8</accession>
<dbReference type="PANTHER" id="PTHR33164:SF43">
    <property type="entry name" value="HTH-TYPE TRANSCRIPTIONAL REPRESSOR YETL"/>
    <property type="match status" value="1"/>
</dbReference>
<dbReference type="InterPro" id="IPR000835">
    <property type="entry name" value="HTH_MarR-typ"/>
</dbReference>
<dbReference type="Proteomes" id="UP001314681">
    <property type="component" value="Unassembled WGS sequence"/>
</dbReference>
<sequence>MIPSPSDILLSNQYGIKVYEKFQESICEKYTLTKMELDILMFLYNNPDRNNASDIVKVRMLTKSHVSISIASLAKKKYLARNPSGHGRTVYLELLSRADEVIEEGLAMQQRFFQVMFAGFSEEDRERFGKYLQQISANLDTAYQEGIQNK</sequence>
<organism evidence="2 3">
    <name type="scientific">Diplocloster modestus</name>
    <dbReference type="NCBI Taxonomy" id="2850322"/>
    <lineage>
        <taxon>Bacteria</taxon>
        <taxon>Bacillati</taxon>
        <taxon>Bacillota</taxon>
        <taxon>Clostridia</taxon>
        <taxon>Lachnospirales</taxon>
        <taxon>Lachnospiraceae</taxon>
        <taxon>Diplocloster</taxon>
    </lineage>
</organism>
<gene>
    <name evidence="2" type="ORF">KTH90_14105</name>
</gene>
<evidence type="ECO:0000313" key="3">
    <source>
        <dbReference type="Proteomes" id="UP001314681"/>
    </source>
</evidence>
<protein>
    <submittedName>
        <fullName evidence="2">MarR family transcriptional regulator</fullName>
    </submittedName>
</protein>
<dbReference type="InterPro" id="IPR036390">
    <property type="entry name" value="WH_DNA-bd_sf"/>
</dbReference>
<dbReference type="Gene3D" id="1.10.10.10">
    <property type="entry name" value="Winged helix-like DNA-binding domain superfamily/Winged helix DNA-binding domain"/>
    <property type="match status" value="1"/>
</dbReference>
<evidence type="ECO:0000313" key="2">
    <source>
        <dbReference type="EMBL" id="MBU9727149.1"/>
    </source>
</evidence>
<comment type="caution">
    <text evidence="2">The sequence shown here is derived from an EMBL/GenBank/DDBJ whole genome shotgun (WGS) entry which is preliminary data.</text>
</comment>
<dbReference type="EMBL" id="JAHQCX010000009">
    <property type="protein sequence ID" value="MBU9727149.1"/>
    <property type="molecule type" value="Genomic_DNA"/>
</dbReference>
<evidence type="ECO:0000259" key="1">
    <source>
        <dbReference type="SMART" id="SM00347"/>
    </source>
</evidence>
<dbReference type="SMART" id="SM00347">
    <property type="entry name" value="HTH_MARR"/>
    <property type="match status" value="1"/>
</dbReference>
<dbReference type="InterPro" id="IPR039422">
    <property type="entry name" value="MarR/SlyA-like"/>
</dbReference>
<feature type="domain" description="HTH marR-type" evidence="1">
    <location>
        <begin position="25"/>
        <end position="125"/>
    </location>
</feature>
<name>A0ABS6K9E8_9FIRM</name>